<protein>
    <recommendedName>
        <fullName evidence="7">Ankyrin repeat protein</fullName>
    </recommendedName>
</protein>
<sequence>MTDPITVIGATTNIIQLVQVISNGLLTLRNAVKATRDVYDEVQAILNRIEQLRNPILAIQQYIKSRPTDDDSELNIVLAKVTTSCLLSLEIIQSKLPKVGRSHQKVGAAIRLWINDRDIQQARRHVDGFKADQVDDKLETISKFLLKKPAQDRTLERNTGISEDDRKTLEIYVQIRAVATHMATNIAMHEPNMPRKERIRPELEYYEMQEVLADILLRCDSKDSRKEALSILRGQVCLSSTALHEVTTTTSIHLAQRLTSLHLKLGKAYKETGQLDPAMHHLRISFDACNNEVPRDLNMLQEIGQHLLEVYDNCVQESDMFQRAVCISQLQGFRTEMEKALGRPLSQDSSECSEALEWCEMEDIKVQKVDQRHRFDILDPDIASSPLHVAAKRCRDDKIVLQQIIDNSETLEELNKDKETPLLVAVQNHNIDAINSLIRRGANLMARDQQQQTVLHISNRTEVTKLLLQARIPCVDSESGRPGGSEGQSHRPSVSSSATTSTNITYSPCPSGNGLDLDAQDSNQRTPLWKACSAGRAKTVILLLSARADPDKCRHGITPLEAVIESRAKLYFEDPKKRVQIVTALICAGADSTPGKEILLKRPKGIDHKRLLRALDAPQDRSLLSKASTTGSMDLANLDIFKTST</sequence>
<dbReference type="OrthoDB" id="539213at2759"/>
<dbReference type="SUPFAM" id="SSF48403">
    <property type="entry name" value="Ankyrin repeat"/>
    <property type="match status" value="1"/>
</dbReference>
<dbReference type="Proteomes" id="UP001140453">
    <property type="component" value="Unassembled WGS sequence"/>
</dbReference>
<feature type="region of interest" description="Disordered" evidence="4">
    <location>
        <begin position="477"/>
        <end position="509"/>
    </location>
</feature>
<proteinExistence type="predicted"/>
<evidence type="ECO:0008006" key="7">
    <source>
        <dbReference type="Google" id="ProtNLM"/>
    </source>
</evidence>
<evidence type="ECO:0000313" key="5">
    <source>
        <dbReference type="EMBL" id="KAJ4392288.1"/>
    </source>
</evidence>
<dbReference type="EMBL" id="JAPEVB010000003">
    <property type="protein sequence ID" value="KAJ4392288.1"/>
    <property type="molecule type" value="Genomic_DNA"/>
</dbReference>
<evidence type="ECO:0000256" key="1">
    <source>
        <dbReference type="ARBA" id="ARBA00022737"/>
    </source>
</evidence>
<dbReference type="InterPro" id="IPR002110">
    <property type="entry name" value="Ankyrin_rpt"/>
</dbReference>
<dbReference type="Gene3D" id="1.25.40.20">
    <property type="entry name" value="Ankyrin repeat-containing domain"/>
    <property type="match status" value="2"/>
</dbReference>
<dbReference type="PROSITE" id="PS50297">
    <property type="entry name" value="ANK_REP_REGION"/>
    <property type="match status" value="1"/>
</dbReference>
<feature type="compositionally biased region" description="Polar residues" evidence="4">
    <location>
        <begin position="490"/>
        <end position="509"/>
    </location>
</feature>
<dbReference type="Pfam" id="PF00023">
    <property type="entry name" value="Ank"/>
    <property type="match status" value="1"/>
</dbReference>
<organism evidence="5 6">
    <name type="scientific">Gnomoniopsis smithogilvyi</name>
    <dbReference type="NCBI Taxonomy" id="1191159"/>
    <lineage>
        <taxon>Eukaryota</taxon>
        <taxon>Fungi</taxon>
        <taxon>Dikarya</taxon>
        <taxon>Ascomycota</taxon>
        <taxon>Pezizomycotina</taxon>
        <taxon>Sordariomycetes</taxon>
        <taxon>Sordariomycetidae</taxon>
        <taxon>Diaporthales</taxon>
        <taxon>Gnomoniaceae</taxon>
        <taxon>Gnomoniopsis</taxon>
    </lineage>
</organism>
<evidence type="ECO:0000313" key="6">
    <source>
        <dbReference type="Proteomes" id="UP001140453"/>
    </source>
</evidence>
<dbReference type="PANTHER" id="PTHR24198">
    <property type="entry name" value="ANKYRIN REPEAT AND PROTEIN KINASE DOMAIN-CONTAINING PROTEIN"/>
    <property type="match status" value="1"/>
</dbReference>
<comment type="caution">
    <text evidence="5">The sequence shown here is derived from an EMBL/GenBank/DDBJ whole genome shotgun (WGS) entry which is preliminary data.</text>
</comment>
<dbReference type="InterPro" id="IPR036770">
    <property type="entry name" value="Ankyrin_rpt-contain_sf"/>
</dbReference>
<dbReference type="PANTHER" id="PTHR24198:SF165">
    <property type="entry name" value="ANKYRIN REPEAT-CONTAINING PROTEIN-RELATED"/>
    <property type="match status" value="1"/>
</dbReference>
<dbReference type="AlphaFoldDB" id="A0A9W8YVL4"/>
<evidence type="ECO:0000256" key="2">
    <source>
        <dbReference type="ARBA" id="ARBA00023043"/>
    </source>
</evidence>
<keyword evidence="6" id="KW-1185">Reference proteome</keyword>
<feature type="repeat" description="ANK" evidence="3">
    <location>
        <begin position="417"/>
        <end position="449"/>
    </location>
</feature>
<dbReference type="PROSITE" id="PS50088">
    <property type="entry name" value="ANK_REPEAT"/>
    <property type="match status" value="1"/>
</dbReference>
<dbReference type="Pfam" id="PF12796">
    <property type="entry name" value="Ank_2"/>
    <property type="match status" value="1"/>
</dbReference>
<evidence type="ECO:0000256" key="3">
    <source>
        <dbReference type="PROSITE-ProRule" id="PRU00023"/>
    </source>
</evidence>
<keyword evidence="2 3" id="KW-0040">ANK repeat</keyword>
<reference evidence="5" key="1">
    <citation type="submission" date="2022-10" db="EMBL/GenBank/DDBJ databases">
        <title>Tapping the CABI collections for fungal endophytes: first genome assemblies for Collariella, Neodidymelliopsis, Ascochyta clinopodiicola, Didymella pomorum, Didymosphaeria variabile, Neocosmospora piperis and Neocucurbitaria cava.</title>
        <authorList>
            <person name="Hill R."/>
        </authorList>
    </citation>
    <scope>NUCLEOTIDE SEQUENCE</scope>
    <source>
        <strain evidence="5">IMI 355082</strain>
    </source>
</reference>
<dbReference type="SMART" id="SM00248">
    <property type="entry name" value="ANK"/>
    <property type="match status" value="4"/>
</dbReference>
<accession>A0A9W8YVL4</accession>
<keyword evidence="1" id="KW-0677">Repeat</keyword>
<evidence type="ECO:0000256" key="4">
    <source>
        <dbReference type="SAM" id="MobiDB-lite"/>
    </source>
</evidence>
<gene>
    <name evidence="5" type="ORF">N0V93_005913</name>
</gene>
<name>A0A9W8YVL4_9PEZI</name>